<dbReference type="InterPro" id="IPR023801">
    <property type="entry name" value="His_deacetylse_dom"/>
</dbReference>
<reference evidence="2" key="1">
    <citation type="journal article" date="2014" name="Front. Microbiol.">
        <title>High frequency of phylogenetically diverse reductive dehalogenase-homologous genes in deep subseafloor sedimentary metagenomes.</title>
        <authorList>
            <person name="Kawai M."/>
            <person name="Futagami T."/>
            <person name="Toyoda A."/>
            <person name="Takaki Y."/>
            <person name="Nishi S."/>
            <person name="Hori S."/>
            <person name="Arai W."/>
            <person name="Tsubouchi T."/>
            <person name="Morono Y."/>
            <person name="Uchiyama I."/>
            <person name="Ito T."/>
            <person name="Fujiyama A."/>
            <person name="Inagaki F."/>
            <person name="Takami H."/>
        </authorList>
    </citation>
    <scope>NUCLEOTIDE SEQUENCE</scope>
    <source>
        <strain evidence="2">Expedition CK06-06</strain>
    </source>
</reference>
<dbReference type="CDD" id="cd09992">
    <property type="entry name" value="HDAC_classII"/>
    <property type="match status" value="1"/>
</dbReference>
<dbReference type="InterPro" id="IPR000286">
    <property type="entry name" value="HDACs"/>
</dbReference>
<organism evidence="2">
    <name type="scientific">marine sediment metagenome</name>
    <dbReference type="NCBI Taxonomy" id="412755"/>
    <lineage>
        <taxon>unclassified sequences</taxon>
        <taxon>metagenomes</taxon>
        <taxon>ecological metagenomes</taxon>
    </lineage>
</organism>
<name>X1KXZ5_9ZZZZ</name>
<dbReference type="Gene3D" id="3.40.800.20">
    <property type="entry name" value="Histone deacetylase domain"/>
    <property type="match status" value="1"/>
</dbReference>
<dbReference type="Pfam" id="PF00850">
    <property type="entry name" value="Hist_deacetyl"/>
    <property type="match status" value="1"/>
</dbReference>
<gene>
    <name evidence="2" type="ORF">S03H2_58173</name>
</gene>
<dbReference type="EMBL" id="BARU01037316">
    <property type="protein sequence ID" value="GAH86848.1"/>
    <property type="molecule type" value="Genomic_DNA"/>
</dbReference>
<dbReference type="SUPFAM" id="SSF52768">
    <property type="entry name" value="Arginase/deacetylase"/>
    <property type="match status" value="1"/>
</dbReference>
<dbReference type="InterPro" id="IPR037138">
    <property type="entry name" value="His_deacetylse_dom_sf"/>
</dbReference>
<evidence type="ECO:0000313" key="2">
    <source>
        <dbReference type="EMBL" id="GAH86848.1"/>
    </source>
</evidence>
<dbReference type="PANTHER" id="PTHR10625">
    <property type="entry name" value="HISTONE DEACETYLASE HDAC1-RELATED"/>
    <property type="match status" value="1"/>
</dbReference>
<proteinExistence type="predicted"/>
<dbReference type="PRINTS" id="PR01270">
    <property type="entry name" value="HDASUPER"/>
</dbReference>
<comment type="caution">
    <text evidence="2">The sequence shown here is derived from an EMBL/GenBank/DDBJ whole genome shotgun (WGS) entry which is preliminary data.</text>
</comment>
<sequence>MVRPPGHHATSRQAKGFCLFNNIAIATQYALAQYELERILIIDFDVHHGNGTQETFYDNPQVMYISTHLYPFYPGTGSVEETGGGAAEGTNINIPLPAGCGDAEYLKVFEQIIVPAARRFQPQLILVSAGSDNHWADPLALMEVSVTGFGQMARIIKGLADELCGGRLVFTLEGGYNLSALAASVKATFDILLGNSSIDDPLGGSPRSFGATDIDRLIGEIKEIHKLL</sequence>
<dbReference type="InterPro" id="IPR023696">
    <property type="entry name" value="Ureohydrolase_dom_sf"/>
</dbReference>
<evidence type="ECO:0000259" key="1">
    <source>
        <dbReference type="Pfam" id="PF00850"/>
    </source>
</evidence>
<protein>
    <recommendedName>
        <fullName evidence="1">Histone deacetylase domain-containing protein</fullName>
    </recommendedName>
</protein>
<dbReference type="AlphaFoldDB" id="X1KXZ5"/>
<dbReference type="GO" id="GO:0040029">
    <property type="term" value="P:epigenetic regulation of gene expression"/>
    <property type="evidence" value="ECO:0007669"/>
    <property type="project" value="TreeGrafter"/>
</dbReference>
<dbReference type="GO" id="GO:0004407">
    <property type="term" value="F:histone deacetylase activity"/>
    <property type="evidence" value="ECO:0007669"/>
    <property type="project" value="TreeGrafter"/>
</dbReference>
<feature type="domain" description="Histone deacetylase" evidence="1">
    <location>
        <begin position="1"/>
        <end position="191"/>
    </location>
</feature>
<accession>X1KXZ5</accession>
<dbReference type="PANTHER" id="PTHR10625:SF10">
    <property type="entry name" value="HISTONE DEACETYLASE HDAC1"/>
    <property type="match status" value="1"/>
</dbReference>